<keyword evidence="1" id="KW-0596">Phosphopantetheine</keyword>
<dbReference type="Gene3D" id="3.10.129.110">
    <property type="entry name" value="Polyketide synthase dehydratase"/>
    <property type="match status" value="1"/>
</dbReference>
<dbReference type="Pfam" id="PF21089">
    <property type="entry name" value="PKS_DH_N"/>
    <property type="match status" value="1"/>
</dbReference>
<dbReference type="InterPro" id="IPR057326">
    <property type="entry name" value="KR_dom"/>
</dbReference>
<dbReference type="InterPro" id="IPR018201">
    <property type="entry name" value="Ketoacyl_synth_AS"/>
</dbReference>
<feature type="domain" description="Carrier" evidence="5">
    <location>
        <begin position="868"/>
        <end position="943"/>
    </location>
</feature>
<comment type="caution">
    <text evidence="8">The sequence shown here is derived from an EMBL/GenBank/DDBJ whole genome shotgun (WGS) entry which is preliminary data.</text>
</comment>
<evidence type="ECO:0000259" key="7">
    <source>
        <dbReference type="PROSITE" id="PS52019"/>
    </source>
</evidence>
<dbReference type="PANTHER" id="PTHR43775">
    <property type="entry name" value="FATTY ACID SYNTHASE"/>
    <property type="match status" value="1"/>
</dbReference>
<dbReference type="InterPro" id="IPR006162">
    <property type="entry name" value="Ppantetheine_attach_site"/>
</dbReference>
<dbReference type="Pfam" id="PF02801">
    <property type="entry name" value="Ketoacyl-synt_C"/>
    <property type="match status" value="1"/>
</dbReference>
<evidence type="ECO:0000256" key="4">
    <source>
        <dbReference type="PROSITE-ProRule" id="PRU01363"/>
    </source>
</evidence>
<dbReference type="CDD" id="cd08956">
    <property type="entry name" value="KR_3_FAS_SDR_x"/>
    <property type="match status" value="1"/>
</dbReference>
<evidence type="ECO:0000256" key="1">
    <source>
        <dbReference type="ARBA" id="ARBA00022450"/>
    </source>
</evidence>
<dbReference type="PROSITE" id="PS52019">
    <property type="entry name" value="PKS_MFAS_DH"/>
    <property type="match status" value="1"/>
</dbReference>
<dbReference type="Proteomes" id="UP001595912">
    <property type="component" value="Unassembled WGS sequence"/>
</dbReference>
<dbReference type="InterPro" id="IPR049900">
    <property type="entry name" value="PKS_mFAS_DH"/>
</dbReference>
<dbReference type="EMBL" id="JBHSIU010000022">
    <property type="protein sequence ID" value="MFC5000436.1"/>
    <property type="molecule type" value="Genomic_DNA"/>
</dbReference>
<dbReference type="PROSITE" id="PS00012">
    <property type="entry name" value="PHOSPHOPANTETHEINE"/>
    <property type="match status" value="1"/>
</dbReference>
<dbReference type="Pfam" id="PF14765">
    <property type="entry name" value="PS-DH"/>
    <property type="match status" value="1"/>
</dbReference>
<feature type="active site" description="Proton donor; for dehydratase activity" evidence="4">
    <location>
        <position position="304"/>
    </location>
</feature>
<dbReference type="InterPro" id="IPR049551">
    <property type="entry name" value="PKS_DH_C"/>
</dbReference>
<name>A0ABV9W0H5_9ACTN</name>
<dbReference type="Gene3D" id="3.30.70.3290">
    <property type="match status" value="2"/>
</dbReference>
<protein>
    <submittedName>
        <fullName evidence="8">Type I polyketide synthase</fullName>
    </submittedName>
</protein>
<dbReference type="InterPro" id="IPR020806">
    <property type="entry name" value="PKS_PP-bd"/>
</dbReference>
<evidence type="ECO:0000256" key="2">
    <source>
        <dbReference type="ARBA" id="ARBA00022553"/>
    </source>
</evidence>
<evidence type="ECO:0000313" key="9">
    <source>
        <dbReference type="Proteomes" id="UP001595912"/>
    </source>
</evidence>
<dbReference type="Pfam" id="PF08659">
    <property type="entry name" value="KR"/>
    <property type="match status" value="1"/>
</dbReference>
<feature type="region of interest" description="C-terminal hotdog fold" evidence="4">
    <location>
        <begin position="243"/>
        <end position="378"/>
    </location>
</feature>
<accession>A0ABV9W0H5</accession>
<dbReference type="InterPro" id="IPR013968">
    <property type="entry name" value="PKS_KR"/>
</dbReference>
<dbReference type="RefSeq" id="WP_380116994.1">
    <property type="nucleotide sequence ID" value="NZ_JBHSIU010000022.1"/>
</dbReference>
<dbReference type="Pfam" id="PF00109">
    <property type="entry name" value="ketoacyl-synt"/>
    <property type="match status" value="1"/>
</dbReference>
<dbReference type="InterPro" id="IPR014030">
    <property type="entry name" value="Ketoacyl_synth_N"/>
</dbReference>
<keyword evidence="9" id="KW-1185">Reference proteome</keyword>
<proteinExistence type="predicted"/>
<evidence type="ECO:0000313" key="8">
    <source>
        <dbReference type="EMBL" id="MFC5000436.1"/>
    </source>
</evidence>
<evidence type="ECO:0000259" key="6">
    <source>
        <dbReference type="PROSITE" id="PS52004"/>
    </source>
</evidence>
<dbReference type="SMART" id="SM00826">
    <property type="entry name" value="PKS_DH"/>
    <property type="match status" value="1"/>
</dbReference>
<dbReference type="InterPro" id="IPR036736">
    <property type="entry name" value="ACP-like_sf"/>
</dbReference>
<feature type="non-terminal residue" evidence="8">
    <location>
        <position position="1488"/>
    </location>
</feature>
<gene>
    <name evidence="8" type="ORF">ACFPIJ_21665</name>
</gene>
<dbReference type="Pfam" id="PF00550">
    <property type="entry name" value="PP-binding"/>
    <property type="match status" value="1"/>
</dbReference>
<dbReference type="SMART" id="SM00823">
    <property type="entry name" value="PKS_PP"/>
    <property type="match status" value="1"/>
</dbReference>
<dbReference type="PANTHER" id="PTHR43775:SF51">
    <property type="entry name" value="INACTIVE PHENOLPHTHIOCEROL SYNTHESIS POLYKETIDE SYNTHASE TYPE I PKS1-RELATED"/>
    <property type="match status" value="1"/>
</dbReference>
<dbReference type="InterPro" id="IPR049552">
    <property type="entry name" value="PKS_DH_N"/>
</dbReference>
<dbReference type="PROSITE" id="PS52004">
    <property type="entry name" value="KS3_2"/>
    <property type="match status" value="1"/>
</dbReference>
<dbReference type="Gene3D" id="3.40.50.720">
    <property type="entry name" value="NAD(P)-binding Rossmann-like Domain"/>
    <property type="match status" value="1"/>
</dbReference>
<dbReference type="SUPFAM" id="SSF51735">
    <property type="entry name" value="NAD(P)-binding Rossmann-fold domains"/>
    <property type="match status" value="2"/>
</dbReference>
<keyword evidence="3" id="KW-0808">Transferase</keyword>
<dbReference type="InterPro" id="IPR001227">
    <property type="entry name" value="Ac_transferase_dom_sf"/>
</dbReference>
<feature type="domain" description="Ketosynthase family 3 (KS3)" evidence="6">
    <location>
        <begin position="962"/>
        <end position="1391"/>
    </location>
</feature>
<reference evidence="9" key="1">
    <citation type="journal article" date="2019" name="Int. J. Syst. Evol. Microbiol.">
        <title>The Global Catalogue of Microorganisms (GCM) 10K type strain sequencing project: providing services to taxonomists for standard genome sequencing and annotation.</title>
        <authorList>
            <consortium name="The Broad Institute Genomics Platform"/>
            <consortium name="The Broad Institute Genome Sequencing Center for Infectious Disease"/>
            <person name="Wu L."/>
            <person name="Ma J."/>
        </authorList>
    </citation>
    <scope>NUCLEOTIDE SEQUENCE [LARGE SCALE GENOMIC DNA]</scope>
    <source>
        <strain evidence="9">CGMCC 4.7152</strain>
    </source>
</reference>
<dbReference type="Gene3D" id="3.40.366.10">
    <property type="entry name" value="Malonyl-Coenzyme A Acyl Carrier Protein, domain 2"/>
    <property type="match status" value="1"/>
</dbReference>
<feature type="domain" description="PKS/mFAS DH" evidence="7">
    <location>
        <begin position="104"/>
        <end position="378"/>
    </location>
</feature>
<dbReference type="InterPro" id="IPR014031">
    <property type="entry name" value="Ketoacyl_synth_C"/>
</dbReference>
<dbReference type="InterPro" id="IPR032821">
    <property type="entry name" value="PKS_assoc"/>
</dbReference>
<dbReference type="Pfam" id="PF22953">
    <property type="entry name" value="SpnB_Rossmann"/>
    <property type="match status" value="1"/>
</dbReference>
<dbReference type="SMART" id="SM00822">
    <property type="entry name" value="PKS_KR"/>
    <property type="match status" value="1"/>
</dbReference>
<dbReference type="Pfam" id="PF16197">
    <property type="entry name" value="KAsynt_C_assoc"/>
    <property type="match status" value="1"/>
</dbReference>
<keyword evidence="2" id="KW-0597">Phosphoprotein</keyword>
<dbReference type="InterPro" id="IPR055123">
    <property type="entry name" value="SpnB-like_Rossmann"/>
</dbReference>
<dbReference type="InterPro" id="IPR050091">
    <property type="entry name" value="PKS_NRPS_Biosynth_Enz"/>
</dbReference>
<dbReference type="Gene3D" id="3.40.47.10">
    <property type="match status" value="1"/>
</dbReference>
<dbReference type="InterPro" id="IPR020841">
    <property type="entry name" value="PKS_Beta-ketoAc_synthase_dom"/>
</dbReference>
<dbReference type="PROSITE" id="PS00606">
    <property type="entry name" value="KS3_1"/>
    <property type="match status" value="1"/>
</dbReference>
<evidence type="ECO:0000259" key="5">
    <source>
        <dbReference type="PROSITE" id="PS50075"/>
    </source>
</evidence>
<feature type="active site" description="Proton acceptor; for dehydratase activity" evidence="4">
    <location>
        <position position="136"/>
    </location>
</feature>
<dbReference type="CDD" id="cd00833">
    <property type="entry name" value="PKS"/>
    <property type="match status" value="1"/>
</dbReference>
<sequence>MFVELGPGAALTAMVQENLPETAAERSVFVAGLRREGAEVESLLLAVAQAFTAGVAVQWPAVFSAVPAVRVDLPTYAFQRERFWLQPASSAGDVAAAGLGVAGHPLLAAVTALAEGEGVLWTGRVSVRTHPWLADHVVAGAVLLPGTGFVELAVCAGQRAGCGLLEELTLTAPLVFSGDSAVQVQVWVGGPQEESGRRPVNIYSRPEHSEDMGNVWVRHATGMLSPATPVPSFDLTVWPPQGAVAVDIDGSYEQLAETGFGYGPVFQGLQAIWRRDGEVFAEVVLPEPAAQEAGLFGIHPALLDAALHPALLDGDDGLRLPFAWSGVSVFAAGAGMLRVRLTLAGDDGLALEVADGAGMPVAMVESLVARPVSTEQLTNAAGGRVLADRLFQVDWVAPTGVGSVSASARWAVLGVDGSDLAAGLRPAGAEVQGHPDLAGLRQAVADGAPMPDLVLAADIPMPAEGEVGERVRATTGWALELVQSWLADDRLGAARLVVLTRNAVAVDTGAGISGVDVVQAPVWGLVRAAQAEHPDRIMLVDSDYQEESHRALSHIAMLSEPEVALRSGVIRVPRLVRVSVPEARVTATLDPQGTALVTGGTGGVGALVARHLVVRHGVRHLVLTSRRGAEAPGAAQLQEELTGLGAQVEVVACDVADRDAVAALLAAVPDDRPLTAVVHAAGIADNGLIGSLTPDRVDQVLRPKVDGAWNLHELTKDMDLSTFVLFSSVAGTALAAGQASYAAANVFLDGLAEYRRTLGLPAVALAYGLWDVPTGMSAELDSADERRLERLGLPAISVSDGLAIFDASFDISRASLAAIRLDVRALRARSDKVPAVLRGFAQDLARKAPSSATANRRLTMMDEQERGRSLLELVLTQAATVLGHGSSDAIGSDRSFSEIGFDSLLAVELRNALKSATGLALPATLVFDYPTPRAIAEYLKGEFAGTAGRSEIRASAGALPADEPIAIVGMACRLPGGVRSPEGLWDLVASGGDGISEWPTDRGWDIEGLFDPDPDRSGTSYVRDGGFLYDAADFDAGFFGISPREALAMDPQQRLLLEAAWEVFERAGIDPGSLRGSDTGVFAGLMYHDYAMGVLGSGRDPQGVEGFISTGIAGSVVSGRLAYNFGLEGPAVTVDTACSSSLVALHLACQSLRQGESSLALAGGVAVMATPGMFIEFSRQRGLAADGRCKSFAGAADGTGWSEGVGLLLLERLSDARRNGHRVLAVIRGSAVNQDGASNGLTAPNGPSQQRVIRQALANARLSPTDVDAVEAHGTGTMLGDPIEAQALLEVYGQDRAGREPVWLGSLKSNIGHTQAAAGVAGVIKMVMAMQAGVLPQTLHVDEPTPHVDWSSGAVQLLTESRSWSQSGRPRRAGVSSFGISGTNAHMILEEAPEAAVAVEQGSVSLPVVPWVLSGRSAAALAGQAERLRALLLDGVGSGLSDVGFSLAGSRAVFEHRAVVVAGDREGFLDGLGALARGEAGANTASGV</sequence>
<dbReference type="SMART" id="SM01294">
    <property type="entry name" value="PKS_PP_betabranch"/>
    <property type="match status" value="1"/>
</dbReference>
<dbReference type="PROSITE" id="PS50075">
    <property type="entry name" value="CARRIER"/>
    <property type="match status" value="1"/>
</dbReference>
<organism evidence="8 9">
    <name type="scientific">Dactylosporangium cerinum</name>
    <dbReference type="NCBI Taxonomy" id="1434730"/>
    <lineage>
        <taxon>Bacteria</taxon>
        <taxon>Bacillati</taxon>
        <taxon>Actinomycetota</taxon>
        <taxon>Actinomycetes</taxon>
        <taxon>Micromonosporales</taxon>
        <taxon>Micromonosporaceae</taxon>
        <taxon>Dactylosporangium</taxon>
    </lineage>
</organism>
<evidence type="ECO:0000256" key="3">
    <source>
        <dbReference type="ARBA" id="ARBA00022679"/>
    </source>
</evidence>
<dbReference type="SUPFAM" id="SSF47336">
    <property type="entry name" value="ACP-like"/>
    <property type="match status" value="1"/>
</dbReference>
<dbReference type="InterPro" id="IPR036291">
    <property type="entry name" value="NAD(P)-bd_dom_sf"/>
</dbReference>
<dbReference type="InterPro" id="IPR009081">
    <property type="entry name" value="PP-bd_ACP"/>
</dbReference>
<dbReference type="InterPro" id="IPR042104">
    <property type="entry name" value="PKS_dehydratase_sf"/>
</dbReference>
<dbReference type="InterPro" id="IPR020807">
    <property type="entry name" value="PKS_DH"/>
</dbReference>
<dbReference type="SMART" id="SM00825">
    <property type="entry name" value="PKS_KS"/>
    <property type="match status" value="1"/>
</dbReference>
<feature type="region of interest" description="N-terminal hotdog fold" evidence="4">
    <location>
        <begin position="104"/>
        <end position="231"/>
    </location>
</feature>
<dbReference type="SUPFAM" id="SSF53901">
    <property type="entry name" value="Thiolase-like"/>
    <property type="match status" value="1"/>
</dbReference>
<dbReference type="Gene3D" id="1.10.1200.10">
    <property type="entry name" value="ACP-like"/>
    <property type="match status" value="1"/>
</dbReference>
<dbReference type="InterPro" id="IPR016039">
    <property type="entry name" value="Thiolase-like"/>
</dbReference>